<protein>
    <submittedName>
        <fullName evidence="1">Uncharacterized protein</fullName>
    </submittedName>
</protein>
<dbReference type="AlphaFoldDB" id="A0A0B1SK43"/>
<reference evidence="1 2" key="1">
    <citation type="submission" date="2014-03" db="EMBL/GenBank/DDBJ databases">
        <title>Draft genome of the hookworm Oesophagostomum dentatum.</title>
        <authorList>
            <person name="Mitreva M."/>
        </authorList>
    </citation>
    <scope>NUCLEOTIDE SEQUENCE [LARGE SCALE GENOMIC DNA]</scope>
    <source>
        <strain evidence="1 2">OD-Hann</strain>
    </source>
</reference>
<keyword evidence="2" id="KW-1185">Reference proteome</keyword>
<accession>A0A0B1SK43</accession>
<gene>
    <name evidence="1" type="ORF">OESDEN_16037</name>
</gene>
<sequence length="58" mass="6191">MMLGHAIPGRNGSIPLATSATTINSAIKNQRVVSGKMRHVYAREENHSACSMIGLPKS</sequence>
<name>A0A0B1SK43_OESDE</name>
<dbReference type="Proteomes" id="UP000053660">
    <property type="component" value="Unassembled WGS sequence"/>
</dbReference>
<proteinExistence type="predicted"/>
<evidence type="ECO:0000313" key="2">
    <source>
        <dbReference type="Proteomes" id="UP000053660"/>
    </source>
</evidence>
<evidence type="ECO:0000313" key="1">
    <source>
        <dbReference type="EMBL" id="KHJ84251.1"/>
    </source>
</evidence>
<dbReference type="EMBL" id="KN569383">
    <property type="protein sequence ID" value="KHJ84251.1"/>
    <property type="molecule type" value="Genomic_DNA"/>
</dbReference>
<organism evidence="1 2">
    <name type="scientific">Oesophagostomum dentatum</name>
    <name type="common">Nodular worm</name>
    <dbReference type="NCBI Taxonomy" id="61180"/>
    <lineage>
        <taxon>Eukaryota</taxon>
        <taxon>Metazoa</taxon>
        <taxon>Ecdysozoa</taxon>
        <taxon>Nematoda</taxon>
        <taxon>Chromadorea</taxon>
        <taxon>Rhabditida</taxon>
        <taxon>Rhabditina</taxon>
        <taxon>Rhabditomorpha</taxon>
        <taxon>Strongyloidea</taxon>
        <taxon>Strongylidae</taxon>
        <taxon>Oesophagostomum</taxon>
    </lineage>
</organism>